<evidence type="ECO:0000313" key="3">
    <source>
        <dbReference type="Proteomes" id="UP001500840"/>
    </source>
</evidence>
<dbReference type="Proteomes" id="UP001500840">
    <property type="component" value="Unassembled WGS sequence"/>
</dbReference>
<comment type="caution">
    <text evidence="2">The sequence shown here is derived from an EMBL/GenBank/DDBJ whole genome shotgun (WGS) entry which is preliminary data.</text>
</comment>
<proteinExistence type="predicted"/>
<name>A0ABP8NVI1_9BACT</name>
<feature type="domain" description="Glycosyltransferase 2-like" evidence="1">
    <location>
        <begin position="58"/>
        <end position="106"/>
    </location>
</feature>
<dbReference type="InterPro" id="IPR029044">
    <property type="entry name" value="Nucleotide-diphossugar_trans"/>
</dbReference>
<evidence type="ECO:0000313" key="2">
    <source>
        <dbReference type="EMBL" id="GAA4471848.1"/>
    </source>
</evidence>
<dbReference type="Pfam" id="PF00535">
    <property type="entry name" value="Glycos_transf_2"/>
    <property type="match status" value="1"/>
</dbReference>
<reference evidence="3" key="1">
    <citation type="journal article" date="2019" name="Int. J. Syst. Evol. Microbiol.">
        <title>The Global Catalogue of Microorganisms (GCM) 10K type strain sequencing project: providing services to taxonomists for standard genome sequencing and annotation.</title>
        <authorList>
            <consortium name="The Broad Institute Genomics Platform"/>
            <consortium name="The Broad Institute Genome Sequencing Center for Infectious Disease"/>
            <person name="Wu L."/>
            <person name="Ma J."/>
        </authorList>
    </citation>
    <scope>NUCLEOTIDE SEQUENCE [LARGE SCALE GENOMIC DNA]</scope>
    <source>
        <strain evidence="3">JCM 17759</strain>
    </source>
</reference>
<keyword evidence="3" id="KW-1185">Reference proteome</keyword>
<dbReference type="EMBL" id="BAABGA010000120">
    <property type="protein sequence ID" value="GAA4471848.1"/>
    <property type="molecule type" value="Genomic_DNA"/>
</dbReference>
<dbReference type="CDD" id="cd00761">
    <property type="entry name" value="Glyco_tranf_GTA_type"/>
    <property type="match status" value="1"/>
</dbReference>
<protein>
    <submittedName>
        <fullName evidence="2">Glycosyltransferase family 2 protein</fullName>
    </submittedName>
</protein>
<dbReference type="Gene3D" id="3.90.550.10">
    <property type="entry name" value="Spore Coat Polysaccharide Biosynthesis Protein SpsA, Chain A"/>
    <property type="match status" value="2"/>
</dbReference>
<sequence length="456" mass="51159">MTIQGDLLPAVDVLMLCRPHSEPPPVVVDAIHRQNDVNVRLHIATGWPHGDDRNRWQTIARARNQIKQRATADWVMFVDDDVLLDPHCIATLVHRLERSPTLGAVAADYDLENQTSANAGHVGMGACLFRGEVLKSVQFRSTPNQCECSCCCEDLRRQGIGITYCGIAKATHLGKSNHVAAAMPQPASNHHPLAHSPYVLAAFDRRDLQRFEHQFLRSLRTWGNACPVIAVTYGLYPSEIRRLTQLSDVHVVARPSNGTMVPVRRLHEFAEITQRLPANAAVAYWDVSDVVFQTRLDSLWHSVAMRPDVVHAVVEPKGYPHNAVIPAWSLSIHDPWHRSHAFELLKRNPFLNSGFAAGTAATLYRYFSAAHQMRQGPELAGTTDWGDQMGLNLYCHQQPHRWYAADEGWNYCVHDRRIGEVTVSPEGLVISRRIGKIPVVHGNARSLRQFAILVHH</sequence>
<gene>
    <name evidence="2" type="ORF">GCM10023156_67100</name>
</gene>
<accession>A0ABP8NVI1</accession>
<dbReference type="InterPro" id="IPR001173">
    <property type="entry name" value="Glyco_trans_2-like"/>
</dbReference>
<dbReference type="SUPFAM" id="SSF53448">
    <property type="entry name" value="Nucleotide-diphospho-sugar transferases"/>
    <property type="match status" value="2"/>
</dbReference>
<evidence type="ECO:0000259" key="1">
    <source>
        <dbReference type="Pfam" id="PF00535"/>
    </source>
</evidence>
<organism evidence="2 3">
    <name type="scientific">Novipirellula rosea</name>
    <dbReference type="NCBI Taxonomy" id="1031540"/>
    <lineage>
        <taxon>Bacteria</taxon>
        <taxon>Pseudomonadati</taxon>
        <taxon>Planctomycetota</taxon>
        <taxon>Planctomycetia</taxon>
        <taxon>Pirellulales</taxon>
        <taxon>Pirellulaceae</taxon>
        <taxon>Novipirellula</taxon>
    </lineage>
</organism>